<keyword evidence="2" id="KW-1185">Reference proteome</keyword>
<dbReference type="EMBL" id="JACTNZ010000008">
    <property type="protein sequence ID" value="KAG5534823.1"/>
    <property type="molecule type" value="Genomic_DNA"/>
</dbReference>
<dbReference type="GO" id="GO:0031146">
    <property type="term" value="P:SCF-dependent proteasomal ubiquitin-dependent protein catabolic process"/>
    <property type="evidence" value="ECO:0007669"/>
    <property type="project" value="TreeGrafter"/>
</dbReference>
<dbReference type="GO" id="GO:0019005">
    <property type="term" value="C:SCF ubiquitin ligase complex"/>
    <property type="evidence" value="ECO:0007669"/>
    <property type="project" value="TreeGrafter"/>
</dbReference>
<proteinExistence type="predicted"/>
<name>A0AAV6J4I9_9ERIC</name>
<comment type="caution">
    <text evidence="1">The sequence shown here is derived from an EMBL/GenBank/DDBJ whole genome shotgun (WGS) entry which is preliminary data.</text>
</comment>
<evidence type="ECO:0000313" key="2">
    <source>
        <dbReference type="Proteomes" id="UP000823749"/>
    </source>
</evidence>
<dbReference type="SUPFAM" id="SSF52047">
    <property type="entry name" value="RNI-like"/>
    <property type="match status" value="1"/>
</dbReference>
<dbReference type="AlphaFoldDB" id="A0AAV6J4I9"/>
<evidence type="ECO:0000313" key="1">
    <source>
        <dbReference type="EMBL" id="KAG5534823.1"/>
    </source>
</evidence>
<dbReference type="Gene3D" id="3.80.10.10">
    <property type="entry name" value="Ribonuclease Inhibitor"/>
    <property type="match status" value="1"/>
</dbReference>
<dbReference type="InterPro" id="IPR032675">
    <property type="entry name" value="LRR_dom_sf"/>
</dbReference>
<protein>
    <submittedName>
        <fullName evidence="1">Uncharacterized protein</fullName>
    </submittedName>
</protein>
<sequence length="195" mass="22137">MQVTLCYFSIVSAPFLSHLSRGCQDDVLALGSDQPWRQIFEPGLLTTLGQRFRNLRKLDLSYNDKLVDEEFISMLASFNCLRELYVRGCNGLTNASMVSMFKSCKQLESVDLMYCRGIEAKVVELFDLNCPQLRQICIEESKLSDVSRSGLRRSSLRILLIDDSEGGEQKEGAFYVFLRVANLCRLISTCISKSF</sequence>
<gene>
    <name evidence="1" type="ORF">RHGRI_022818</name>
</gene>
<dbReference type="Proteomes" id="UP000823749">
    <property type="component" value="Chromosome 8"/>
</dbReference>
<organism evidence="1 2">
    <name type="scientific">Rhododendron griersonianum</name>
    <dbReference type="NCBI Taxonomy" id="479676"/>
    <lineage>
        <taxon>Eukaryota</taxon>
        <taxon>Viridiplantae</taxon>
        <taxon>Streptophyta</taxon>
        <taxon>Embryophyta</taxon>
        <taxon>Tracheophyta</taxon>
        <taxon>Spermatophyta</taxon>
        <taxon>Magnoliopsida</taxon>
        <taxon>eudicotyledons</taxon>
        <taxon>Gunneridae</taxon>
        <taxon>Pentapetalae</taxon>
        <taxon>asterids</taxon>
        <taxon>Ericales</taxon>
        <taxon>Ericaceae</taxon>
        <taxon>Ericoideae</taxon>
        <taxon>Rhodoreae</taxon>
        <taxon>Rhododendron</taxon>
    </lineage>
</organism>
<accession>A0AAV6J4I9</accession>
<reference evidence="1" key="1">
    <citation type="submission" date="2020-08" db="EMBL/GenBank/DDBJ databases">
        <title>Plant Genome Project.</title>
        <authorList>
            <person name="Zhang R.-G."/>
        </authorList>
    </citation>
    <scope>NUCLEOTIDE SEQUENCE</scope>
    <source>
        <strain evidence="1">WSP0</strain>
        <tissue evidence="1">Leaf</tissue>
    </source>
</reference>
<dbReference type="PANTHER" id="PTHR13318">
    <property type="entry name" value="PARTNER OF PAIRED, ISOFORM B-RELATED"/>
    <property type="match status" value="1"/>
</dbReference>